<evidence type="ECO:0000313" key="3">
    <source>
        <dbReference type="Proteomes" id="UP000094526"/>
    </source>
</evidence>
<name>A0A1C1CEC6_9EURO</name>
<reference evidence="3" key="1">
    <citation type="submission" date="2015-07" db="EMBL/GenBank/DDBJ databases">
        <authorList>
            <person name="Teixeira M.M."/>
            <person name="Souza R.C."/>
            <person name="Almeida L.G."/>
            <person name="Vicente V.A."/>
            <person name="de Hoog S."/>
            <person name="Bocca A.L."/>
            <person name="de Almeida S.R."/>
            <person name="Vasconcelos A.T."/>
            <person name="Felipe M.S."/>
        </authorList>
    </citation>
    <scope>NUCLEOTIDE SEQUENCE [LARGE SCALE GENOMIC DNA]</scope>
    <source>
        <strain evidence="3">KSF</strain>
    </source>
</reference>
<feature type="compositionally biased region" description="Low complexity" evidence="1">
    <location>
        <begin position="124"/>
        <end position="137"/>
    </location>
</feature>
<accession>A0A1C1CEC6</accession>
<dbReference type="AlphaFoldDB" id="A0A1C1CEC6"/>
<evidence type="ECO:0000313" key="2">
    <source>
        <dbReference type="EMBL" id="OCT46832.1"/>
    </source>
</evidence>
<dbReference type="VEuPathDB" id="FungiDB:CLCR_02114"/>
<comment type="caution">
    <text evidence="2">The sequence shown here is derived from an EMBL/GenBank/DDBJ whole genome shotgun (WGS) entry which is preliminary data.</text>
</comment>
<evidence type="ECO:0000256" key="1">
    <source>
        <dbReference type="SAM" id="MobiDB-lite"/>
    </source>
</evidence>
<protein>
    <submittedName>
        <fullName evidence="2">Uncharacterized protein</fullName>
    </submittedName>
</protein>
<sequence>MCYTQYVYEKCNLCCCVHEAIVQTRRCIHYEGSIDLDHTRIMNSDTATRAATAAATTSAHENPQSWRRNRPVVQQPVEVDDTVSDGQPRHHLCIYQSLLDLPTIAAAVHTCFSGALASNKTKFPSSTSASGPTTSPSLAPNHVPIVTMYPRRQRRF</sequence>
<keyword evidence="3" id="KW-1185">Reference proteome</keyword>
<organism evidence="2 3">
    <name type="scientific">Cladophialophora carrionii</name>
    <dbReference type="NCBI Taxonomy" id="86049"/>
    <lineage>
        <taxon>Eukaryota</taxon>
        <taxon>Fungi</taxon>
        <taxon>Dikarya</taxon>
        <taxon>Ascomycota</taxon>
        <taxon>Pezizomycotina</taxon>
        <taxon>Eurotiomycetes</taxon>
        <taxon>Chaetothyriomycetidae</taxon>
        <taxon>Chaetothyriales</taxon>
        <taxon>Herpotrichiellaceae</taxon>
        <taxon>Cladophialophora</taxon>
    </lineage>
</organism>
<dbReference type="EMBL" id="LGRB01000015">
    <property type="protein sequence ID" value="OCT46832.1"/>
    <property type="molecule type" value="Genomic_DNA"/>
</dbReference>
<dbReference type="Proteomes" id="UP000094526">
    <property type="component" value="Unassembled WGS sequence"/>
</dbReference>
<feature type="region of interest" description="Disordered" evidence="1">
    <location>
        <begin position="122"/>
        <end position="156"/>
    </location>
</feature>
<gene>
    <name evidence="2" type="ORF">CLCR_02114</name>
</gene>
<proteinExistence type="predicted"/>